<dbReference type="AlphaFoldDB" id="A0A2T4U1M6"/>
<proteinExistence type="predicted"/>
<reference evidence="1 2" key="1">
    <citation type="submission" date="2017-09" db="EMBL/GenBank/DDBJ databases">
        <title>Bloom of a denitrifying methanotroph, Candidatus Methylomirabilis limnetica, in a deep stratified lake.</title>
        <authorList>
            <person name="Graf J.S."/>
            <person name="Marchant H.K."/>
            <person name="Tienken D."/>
            <person name="Hach P.F."/>
            <person name="Brand A."/>
            <person name="Schubert C.J."/>
            <person name="Kuypers M.M."/>
            <person name="Milucka J."/>
        </authorList>
    </citation>
    <scope>NUCLEOTIDE SEQUENCE [LARGE SCALE GENOMIC DNA]</scope>
    <source>
        <strain evidence="1 2">Zug</strain>
    </source>
</reference>
<dbReference type="NCBIfam" id="TIGR04255">
    <property type="entry name" value="sporadTIGR04255"/>
    <property type="match status" value="1"/>
</dbReference>
<protein>
    <recommendedName>
        <fullName evidence="3">TIGR04255 family protein</fullName>
    </recommendedName>
</protein>
<accession>A0A2T4U1M6</accession>
<evidence type="ECO:0008006" key="3">
    <source>
        <dbReference type="Google" id="ProtNLM"/>
    </source>
</evidence>
<sequence>MDNPSSFVVQDGYYSFFAYREELGAMPFPQTPRVLYHKNPLDQVICQLRFPPILRIEAAIPADFQDSIRDAFPGFAESSELKVEMPPEVSDQVPPSILRQMVQPPHLKSFEFASEDGKRKVHLTRTFLALSTSDYHRWETFKEVLKRPLDALIQVYSPQYFVRIGLRYIDIIRRSKLGLSGVPWRELLCPHISAVLGYPGVGENVETQEAMYAVTLDDPSGAVRIRTNFVEAKDDGEICFVIDSDFFTDQKTSLQEAAARLDYFNTRGSRLIRWCITERLHLAMEPEQL</sequence>
<comment type="caution">
    <text evidence="1">The sequence shown here is derived from an EMBL/GenBank/DDBJ whole genome shotgun (WGS) entry which is preliminary data.</text>
</comment>
<dbReference type="EMBL" id="NVQC01000001">
    <property type="protein sequence ID" value="PTL37265.1"/>
    <property type="molecule type" value="Genomic_DNA"/>
</dbReference>
<keyword evidence="2" id="KW-1185">Reference proteome</keyword>
<dbReference type="Proteomes" id="UP000241436">
    <property type="component" value="Unassembled WGS sequence"/>
</dbReference>
<reference evidence="2" key="2">
    <citation type="journal article" date="2018" name="Environ. Microbiol.">
        <title>Bloom of a denitrifying methanotroph, 'Candidatus Methylomirabilis limnetica', in a deep stratified lake.</title>
        <authorList>
            <person name="Graf J.S."/>
            <person name="Mayr M.J."/>
            <person name="Marchant H.K."/>
            <person name="Tienken D."/>
            <person name="Hach P.F."/>
            <person name="Brand A."/>
            <person name="Schubert C.J."/>
            <person name="Kuypers M.M."/>
            <person name="Milucka J."/>
        </authorList>
    </citation>
    <scope>NUCLEOTIDE SEQUENCE [LARGE SCALE GENOMIC DNA]</scope>
    <source>
        <strain evidence="2">Zug</strain>
    </source>
</reference>
<dbReference type="InterPro" id="IPR026349">
    <property type="entry name" value="CHP04255"/>
</dbReference>
<name>A0A2T4U1M6_9BACT</name>
<organism evidence="1 2">
    <name type="scientific">Candidatus Methylomirabilis limnetica</name>
    <dbReference type="NCBI Taxonomy" id="2033718"/>
    <lineage>
        <taxon>Bacteria</taxon>
        <taxon>Candidatus Methylomirabilota</taxon>
        <taxon>Candidatus Methylomirabilia</taxon>
        <taxon>Candidatus Methylomirabilales</taxon>
        <taxon>Candidatus Methylomirabilaceae</taxon>
        <taxon>Candidatus Methylomirabilis</taxon>
    </lineage>
</organism>
<gene>
    <name evidence="1" type="ORF">CLG94_00005</name>
</gene>
<evidence type="ECO:0000313" key="1">
    <source>
        <dbReference type="EMBL" id="PTL37265.1"/>
    </source>
</evidence>
<evidence type="ECO:0000313" key="2">
    <source>
        <dbReference type="Proteomes" id="UP000241436"/>
    </source>
</evidence>